<evidence type="ECO:0000313" key="1">
    <source>
        <dbReference type="EMBL" id="PTQ39017.1"/>
    </source>
</evidence>
<dbReference type="Proteomes" id="UP000244005">
    <property type="component" value="Unassembled WGS sequence"/>
</dbReference>
<sequence>MFLTVRRCRRESWGSFWRCRAGEELLGLSVCPTLACVVAQALHKALELLVHHADEEQLHQCGTASSISADFRRKQAVEL</sequence>
<reference evidence="2" key="1">
    <citation type="journal article" date="2017" name="Cell">
        <title>Insights into land plant evolution garnered from the Marchantia polymorpha genome.</title>
        <authorList>
            <person name="Bowman J.L."/>
            <person name="Kohchi T."/>
            <person name="Yamato K.T."/>
            <person name="Jenkins J."/>
            <person name="Shu S."/>
            <person name="Ishizaki K."/>
            <person name="Yamaoka S."/>
            <person name="Nishihama R."/>
            <person name="Nakamura Y."/>
            <person name="Berger F."/>
            <person name="Adam C."/>
            <person name="Aki S.S."/>
            <person name="Althoff F."/>
            <person name="Araki T."/>
            <person name="Arteaga-Vazquez M.A."/>
            <person name="Balasubrmanian S."/>
            <person name="Barry K."/>
            <person name="Bauer D."/>
            <person name="Boehm C.R."/>
            <person name="Briginshaw L."/>
            <person name="Caballero-Perez J."/>
            <person name="Catarino B."/>
            <person name="Chen F."/>
            <person name="Chiyoda S."/>
            <person name="Chovatia M."/>
            <person name="Davies K.M."/>
            <person name="Delmans M."/>
            <person name="Demura T."/>
            <person name="Dierschke T."/>
            <person name="Dolan L."/>
            <person name="Dorantes-Acosta A.E."/>
            <person name="Eklund D.M."/>
            <person name="Florent S.N."/>
            <person name="Flores-Sandoval E."/>
            <person name="Fujiyama A."/>
            <person name="Fukuzawa H."/>
            <person name="Galik B."/>
            <person name="Grimanelli D."/>
            <person name="Grimwood J."/>
            <person name="Grossniklaus U."/>
            <person name="Hamada T."/>
            <person name="Haseloff J."/>
            <person name="Hetherington A.J."/>
            <person name="Higo A."/>
            <person name="Hirakawa Y."/>
            <person name="Hundley H.N."/>
            <person name="Ikeda Y."/>
            <person name="Inoue K."/>
            <person name="Inoue S.I."/>
            <person name="Ishida S."/>
            <person name="Jia Q."/>
            <person name="Kakita M."/>
            <person name="Kanazawa T."/>
            <person name="Kawai Y."/>
            <person name="Kawashima T."/>
            <person name="Kennedy M."/>
            <person name="Kinose K."/>
            <person name="Kinoshita T."/>
            <person name="Kohara Y."/>
            <person name="Koide E."/>
            <person name="Komatsu K."/>
            <person name="Kopischke S."/>
            <person name="Kubo M."/>
            <person name="Kyozuka J."/>
            <person name="Lagercrantz U."/>
            <person name="Lin S.S."/>
            <person name="Lindquist E."/>
            <person name="Lipzen A.M."/>
            <person name="Lu C.W."/>
            <person name="De Luna E."/>
            <person name="Martienssen R.A."/>
            <person name="Minamino N."/>
            <person name="Mizutani M."/>
            <person name="Mizutani M."/>
            <person name="Mochizuki N."/>
            <person name="Monte I."/>
            <person name="Mosher R."/>
            <person name="Nagasaki H."/>
            <person name="Nakagami H."/>
            <person name="Naramoto S."/>
            <person name="Nishitani K."/>
            <person name="Ohtani M."/>
            <person name="Okamoto T."/>
            <person name="Okumura M."/>
            <person name="Phillips J."/>
            <person name="Pollak B."/>
            <person name="Reinders A."/>
            <person name="Rovekamp M."/>
            <person name="Sano R."/>
            <person name="Sawa S."/>
            <person name="Schmid M.W."/>
            <person name="Shirakawa M."/>
            <person name="Solano R."/>
            <person name="Spunde A."/>
            <person name="Suetsugu N."/>
            <person name="Sugano S."/>
            <person name="Sugiyama A."/>
            <person name="Sun R."/>
            <person name="Suzuki Y."/>
            <person name="Takenaka M."/>
            <person name="Takezawa D."/>
            <person name="Tomogane H."/>
            <person name="Tsuzuki M."/>
            <person name="Ueda T."/>
            <person name="Umeda M."/>
            <person name="Ward J.M."/>
            <person name="Watanabe Y."/>
            <person name="Yazaki K."/>
            <person name="Yokoyama R."/>
            <person name="Yoshitake Y."/>
            <person name="Yotsui I."/>
            <person name="Zachgo S."/>
            <person name="Schmutz J."/>
        </authorList>
    </citation>
    <scope>NUCLEOTIDE SEQUENCE [LARGE SCALE GENOMIC DNA]</scope>
    <source>
        <strain evidence="2">Tak-1</strain>
    </source>
</reference>
<dbReference type="AlphaFoldDB" id="A0A2R6WYT2"/>
<organism evidence="1 2">
    <name type="scientific">Marchantia polymorpha</name>
    <name type="common">Common liverwort</name>
    <name type="synonym">Marchantia aquatica</name>
    <dbReference type="NCBI Taxonomy" id="3197"/>
    <lineage>
        <taxon>Eukaryota</taxon>
        <taxon>Viridiplantae</taxon>
        <taxon>Streptophyta</taxon>
        <taxon>Embryophyta</taxon>
        <taxon>Marchantiophyta</taxon>
        <taxon>Marchantiopsida</taxon>
        <taxon>Marchantiidae</taxon>
        <taxon>Marchantiales</taxon>
        <taxon>Marchantiaceae</taxon>
        <taxon>Marchantia</taxon>
    </lineage>
</organism>
<accession>A0A2R6WYT2</accession>
<gene>
    <name evidence="1" type="ORF">MARPO_0047s0009</name>
</gene>
<proteinExistence type="predicted"/>
<dbReference type="EMBL" id="KZ772719">
    <property type="protein sequence ID" value="PTQ39017.1"/>
    <property type="molecule type" value="Genomic_DNA"/>
</dbReference>
<evidence type="ECO:0000313" key="2">
    <source>
        <dbReference type="Proteomes" id="UP000244005"/>
    </source>
</evidence>
<keyword evidence="2" id="KW-1185">Reference proteome</keyword>
<protein>
    <submittedName>
        <fullName evidence="1">Uncharacterized protein</fullName>
    </submittedName>
</protein>
<name>A0A2R6WYT2_MARPO</name>
<dbReference type="Gramene" id="Mp6g13570.1">
    <property type="protein sequence ID" value="Mp6g13570.1.cds1"/>
    <property type="gene ID" value="Mp6g13570"/>
</dbReference>